<evidence type="ECO:0000313" key="2">
    <source>
        <dbReference type="EMBL" id="PBK81142.1"/>
    </source>
</evidence>
<dbReference type="InParanoid" id="A0A2H3CPJ9"/>
<dbReference type="AlphaFoldDB" id="A0A2H3CPJ9"/>
<name>A0A2H3CPJ9_ARMGA</name>
<accession>A0A2H3CPJ9</accession>
<dbReference type="Proteomes" id="UP000217790">
    <property type="component" value="Unassembled WGS sequence"/>
</dbReference>
<dbReference type="EMBL" id="KZ293734">
    <property type="protein sequence ID" value="PBK81142.1"/>
    <property type="molecule type" value="Genomic_DNA"/>
</dbReference>
<organism evidence="2 3">
    <name type="scientific">Armillaria gallica</name>
    <name type="common">Bulbous honey fungus</name>
    <name type="synonym">Armillaria bulbosa</name>
    <dbReference type="NCBI Taxonomy" id="47427"/>
    <lineage>
        <taxon>Eukaryota</taxon>
        <taxon>Fungi</taxon>
        <taxon>Dikarya</taxon>
        <taxon>Basidiomycota</taxon>
        <taxon>Agaricomycotina</taxon>
        <taxon>Agaricomycetes</taxon>
        <taxon>Agaricomycetidae</taxon>
        <taxon>Agaricales</taxon>
        <taxon>Marasmiineae</taxon>
        <taxon>Physalacriaceae</taxon>
        <taxon>Armillaria</taxon>
    </lineage>
</organism>
<protein>
    <submittedName>
        <fullName evidence="2">Uncharacterized protein</fullName>
    </submittedName>
</protein>
<evidence type="ECO:0000313" key="3">
    <source>
        <dbReference type="Proteomes" id="UP000217790"/>
    </source>
</evidence>
<keyword evidence="1" id="KW-0472">Membrane</keyword>
<gene>
    <name evidence="2" type="ORF">ARMGADRAFT_814119</name>
</gene>
<reference evidence="3" key="1">
    <citation type="journal article" date="2017" name="Nat. Ecol. Evol.">
        <title>Genome expansion and lineage-specific genetic innovations in the forest pathogenic fungi Armillaria.</title>
        <authorList>
            <person name="Sipos G."/>
            <person name="Prasanna A.N."/>
            <person name="Walter M.C."/>
            <person name="O'Connor E."/>
            <person name="Balint B."/>
            <person name="Krizsan K."/>
            <person name="Kiss B."/>
            <person name="Hess J."/>
            <person name="Varga T."/>
            <person name="Slot J."/>
            <person name="Riley R."/>
            <person name="Boka B."/>
            <person name="Rigling D."/>
            <person name="Barry K."/>
            <person name="Lee J."/>
            <person name="Mihaltcheva S."/>
            <person name="LaButti K."/>
            <person name="Lipzen A."/>
            <person name="Waldron R."/>
            <person name="Moloney N.M."/>
            <person name="Sperisen C."/>
            <person name="Kredics L."/>
            <person name="Vagvoelgyi C."/>
            <person name="Patrignani A."/>
            <person name="Fitzpatrick D."/>
            <person name="Nagy I."/>
            <person name="Doyle S."/>
            <person name="Anderson J.B."/>
            <person name="Grigoriev I.V."/>
            <person name="Gueldener U."/>
            <person name="Muensterkoetter M."/>
            <person name="Nagy L.G."/>
        </authorList>
    </citation>
    <scope>NUCLEOTIDE SEQUENCE [LARGE SCALE GENOMIC DNA]</scope>
    <source>
        <strain evidence="3">Ar21-2</strain>
    </source>
</reference>
<feature type="transmembrane region" description="Helical" evidence="1">
    <location>
        <begin position="95"/>
        <end position="117"/>
    </location>
</feature>
<keyword evidence="3" id="KW-1185">Reference proteome</keyword>
<keyword evidence="1" id="KW-0812">Transmembrane</keyword>
<sequence length="120" mass="13779">MSIITLHSPISIPALRWQQQSRFGVGGIGRAYEGYLWTAGWMLASEFFSSLCGASLGVLDRPSGLVGRPWRNSIQTILSQLDCENFLLYQSLRRFLFLWFFFYFLRAVIICLSNYIIELA</sequence>
<proteinExistence type="predicted"/>
<evidence type="ECO:0000256" key="1">
    <source>
        <dbReference type="SAM" id="Phobius"/>
    </source>
</evidence>
<dbReference type="OrthoDB" id="10507657at2759"/>
<keyword evidence="1" id="KW-1133">Transmembrane helix</keyword>